<dbReference type="RefSeq" id="XP_065659808.1">
    <property type="nucleotide sequence ID" value="XM_065803736.1"/>
</dbReference>
<keyword evidence="1" id="KW-0479">Metal-binding</keyword>
<sequence>MVWGQTNTLISVQRYLSALKMSYDYQEKLSKEAAERYQNKLDLIGLKKCPYKFASDEWKDDPTEWPALAYHHVYQFLIKSPRIYSSEAMENFKSLDAYKFFIDGWVQTIKHQKLSGGAYILHSEVRPSFRTTETPHQPWVAIENLGKVLAGHCDCMAGLGETCSHVAAVLFKIETANRIGMTHNVSTDLPCKWNQNFTKNINPSPVSKINLYSSKAKEKLNLSRKCYDVEVTHNDEMDFIKSLSTIKTRPVVLHLFPQYDGPFIEHKVFVPKQLPSSLREFYSPKYIDLTAEELNKICTEKKQSLTLSADQIFYVEEATRNQAQCEAWCQQRAGRLTGSLLSEIYKHAINDTTSSSLIKNICNPSSINLHAPPIKWGKENEKLAFLLYQSVNLDGVIGNQQISLTDISLHEVFQVKDVGFCIDSNMPWIGASPDGIVTCDCCGSGVLEIKCPYSLREKSLLTEIKSGSFYVFEDNNLYFLKKDHKYYFQVQLEIRVTLSQYCDFMIWTPTEFLVIRIKPEVDFIDEVLKKVTMFWEQEILPELLTQRIETTKLKKPNKKCSSPKKQTLYCICKRPYCLSDDMVACDDCDNWFHPSCIGLKKLPKKKAWYCKECRKKK</sequence>
<dbReference type="PANTHER" id="PTHR47526">
    <property type="entry name" value="ATP-DEPENDENT DNA HELICASE"/>
    <property type="match status" value="1"/>
</dbReference>
<evidence type="ECO:0000313" key="12">
    <source>
        <dbReference type="RefSeq" id="XP_065659803.1"/>
    </source>
</evidence>
<dbReference type="PROSITE" id="PS01359">
    <property type="entry name" value="ZF_PHD_1"/>
    <property type="match status" value="1"/>
</dbReference>
<dbReference type="InterPro" id="IPR011011">
    <property type="entry name" value="Znf_FYVE_PHD"/>
</dbReference>
<dbReference type="SUPFAM" id="SSF57903">
    <property type="entry name" value="FYVE/PHD zinc finger"/>
    <property type="match status" value="1"/>
</dbReference>
<dbReference type="SUPFAM" id="SSF52980">
    <property type="entry name" value="Restriction endonuclease-like"/>
    <property type="match status" value="1"/>
</dbReference>
<evidence type="ECO:0000313" key="13">
    <source>
        <dbReference type="RefSeq" id="XP_065659804.1"/>
    </source>
</evidence>
<dbReference type="RefSeq" id="XP_065659803.1">
    <property type="nucleotide sequence ID" value="XM_065803731.1"/>
</dbReference>
<dbReference type="Proteomes" id="UP001652625">
    <property type="component" value="Chromosome 01"/>
</dbReference>
<feature type="domain" description="PHD-type" evidence="5">
    <location>
        <begin position="567"/>
        <end position="616"/>
    </location>
</feature>
<evidence type="ECO:0000313" key="11">
    <source>
        <dbReference type="RefSeq" id="XP_065643757.1"/>
    </source>
</evidence>
<evidence type="ECO:0000256" key="1">
    <source>
        <dbReference type="ARBA" id="ARBA00022723"/>
    </source>
</evidence>
<dbReference type="GeneID" id="136083849"/>
<evidence type="ECO:0000256" key="2">
    <source>
        <dbReference type="ARBA" id="ARBA00022771"/>
    </source>
</evidence>
<evidence type="ECO:0000256" key="3">
    <source>
        <dbReference type="ARBA" id="ARBA00022833"/>
    </source>
</evidence>
<evidence type="ECO:0000313" key="9">
    <source>
        <dbReference type="RefSeq" id="XP_065643755.1"/>
    </source>
</evidence>
<dbReference type="RefSeq" id="XP_065643757.1">
    <property type="nucleotide sequence ID" value="XM_065787685.1"/>
</dbReference>
<dbReference type="InterPro" id="IPR011335">
    <property type="entry name" value="Restrct_endonuc-II-like"/>
</dbReference>
<evidence type="ECO:0000313" key="15">
    <source>
        <dbReference type="RefSeq" id="XP_065659806.1"/>
    </source>
</evidence>
<dbReference type="PANTHER" id="PTHR47526:SF3">
    <property type="entry name" value="PHD-TYPE DOMAIN-CONTAINING PROTEIN"/>
    <property type="match status" value="1"/>
</dbReference>
<keyword evidence="2 4" id="KW-0863">Zinc-finger</keyword>
<dbReference type="Proteomes" id="UP001652625">
    <property type="component" value="Chromosome 08"/>
</dbReference>
<dbReference type="Pfam" id="PF00628">
    <property type="entry name" value="PHD"/>
    <property type="match status" value="1"/>
</dbReference>
<dbReference type="RefSeq" id="XP_065659809.1">
    <property type="nucleotide sequence ID" value="XM_065803737.1"/>
</dbReference>
<dbReference type="PROSITE" id="PS50966">
    <property type="entry name" value="ZF_SWIM"/>
    <property type="match status" value="1"/>
</dbReference>
<dbReference type="Pfam" id="PF09588">
    <property type="entry name" value="YqaJ"/>
    <property type="match status" value="1"/>
</dbReference>
<evidence type="ECO:0000313" key="16">
    <source>
        <dbReference type="RefSeq" id="XP_065659807.1"/>
    </source>
</evidence>
<dbReference type="InterPro" id="IPR019080">
    <property type="entry name" value="YqaJ_viral_recombinase"/>
</dbReference>
<reference evidence="7 8" key="1">
    <citation type="submission" date="2025-05" db="UniProtKB">
        <authorList>
            <consortium name="RefSeq"/>
        </authorList>
    </citation>
    <scope>IDENTIFICATION</scope>
</reference>
<dbReference type="RefSeq" id="XP_065659805.1">
    <property type="nucleotide sequence ID" value="XM_065803733.1"/>
</dbReference>
<evidence type="ECO:0000313" key="14">
    <source>
        <dbReference type="RefSeq" id="XP_065659805.1"/>
    </source>
</evidence>
<evidence type="ECO:0000313" key="17">
    <source>
        <dbReference type="RefSeq" id="XP_065659808.1"/>
    </source>
</evidence>
<dbReference type="Gene3D" id="3.30.40.10">
    <property type="entry name" value="Zinc/RING finger domain, C3HC4 (zinc finger)"/>
    <property type="match status" value="1"/>
</dbReference>
<dbReference type="RefSeq" id="XP_065643756.1">
    <property type="nucleotide sequence ID" value="XM_065787684.1"/>
</dbReference>
<evidence type="ECO:0000313" key="7">
    <source>
        <dbReference type="Proteomes" id="UP001652625"/>
    </source>
</evidence>
<dbReference type="InterPro" id="IPR001965">
    <property type="entry name" value="Znf_PHD"/>
</dbReference>
<proteinExistence type="predicted"/>
<dbReference type="InterPro" id="IPR007527">
    <property type="entry name" value="Znf_SWIM"/>
</dbReference>
<dbReference type="InterPro" id="IPR011604">
    <property type="entry name" value="PDDEXK-like_dom_sf"/>
</dbReference>
<evidence type="ECO:0000313" key="10">
    <source>
        <dbReference type="RefSeq" id="XP_065643756.1"/>
    </source>
</evidence>
<dbReference type="RefSeq" id="XP_065643755.1">
    <property type="nucleotide sequence ID" value="XM_065787683.1"/>
</dbReference>
<evidence type="ECO:0000256" key="4">
    <source>
        <dbReference type="PROSITE-ProRule" id="PRU00325"/>
    </source>
</evidence>
<evidence type="ECO:0000313" key="18">
    <source>
        <dbReference type="RefSeq" id="XP_065659809.1"/>
    </source>
</evidence>
<accession>A0ABM4CDP5</accession>
<name>A0ABM4CDP5_HYDVU</name>
<feature type="domain" description="SWIM-type" evidence="6">
    <location>
        <begin position="138"/>
        <end position="174"/>
    </location>
</feature>
<dbReference type="RefSeq" id="XP_065659804.1">
    <property type="nucleotide sequence ID" value="XM_065803732.1"/>
</dbReference>
<keyword evidence="3" id="KW-0862">Zinc</keyword>
<evidence type="ECO:0000259" key="6">
    <source>
        <dbReference type="PROSITE" id="PS50966"/>
    </source>
</evidence>
<gene>
    <name evidence="12 13 14 15 16 17 18" type="primary">LOC136083849</name>
    <name evidence="8 9 10 11" type="synonym">LOC136075206</name>
</gene>
<dbReference type="PROSITE" id="PS50016">
    <property type="entry name" value="ZF_PHD_2"/>
    <property type="match status" value="1"/>
</dbReference>
<dbReference type="Gene3D" id="3.90.320.10">
    <property type="match status" value="1"/>
</dbReference>
<protein>
    <submittedName>
        <fullName evidence="8 9">Uncharacterized protein LOC136075206 isoform X1</fullName>
    </submittedName>
    <submittedName>
        <fullName evidence="12 13">Uncharacterized protein LOC136083849 isoform X1</fullName>
    </submittedName>
</protein>
<evidence type="ECO:0000259" key="5">
    <source>
        <dbReference type="PROSITE" id="PS50016"/>
    </source>
</evidence>
<evidence type="ECO:0000313" key="8">
    <source>
        <dbReference type="RefSeq" id="XP_065643754.1"/>
    </source>
</evidence>
<dbReference type="RefSeq" id="XP_065659806.1">
    <property type="nucleotide sequence ID" value="XM_065803734.1"/>
</dbReference>
<dbReference type="CDD" id="cd22343">
    <property type="entry name" value="PDDEXK_lambda_exonuclease-like"/>
    <property type="match status" value="1"/>
</dbReference>
<dbReference type="RefSeq" id="XP_065643754.1">
    <property type="nucleotide sequence ID" value="XM_065787682.1"/>
</dbReference>
<organism evidence="7 13">
    <name type="scientific">Hydra vulgaris</name>
    <name type="common">Hydra</name>
    <name type="synonym">Hydra attenuata</name>
    <dbReference type="NCBI Taxonomy" id="6087"/>
    <lineage>
        <taxon>Eukaryota</taxon>
        <taxon>Metazoa</taxon>
        <taxon>Cnidaria</taxon>
        <taxon>Hydrozoa</taxon>
        <taxon>Hydroidolina</taxon>
        <taxon>Anthoathecata</taxon>
        <taxon>Aplanulata</taxon>
        <taxon>Hydridae</taxon>
        <taxon>Hydra</taxon>
    </lineage>
</organism>
<keyword evidence="7" id="KW-1185">Reference proteome</keyword>
<dbReference type="RefSeq" id="XP_065659807.1">
    <property type="nucleotide sequence ID" value="XM_065803735.1"/>
</dbReference>
<dbReference type="InterPro" id="IPR013083">
    <property type="entry name" value="Znf_RING/FYVE/PHD"/>
</dbReference>
<dbReference type="SMART" id="SM00249">
    <property type="entry name" value="PHD"/>
    <property type="match status" value="1"/>
</dbReference>
<dbReference type="InterPro" id="IPR019786">
    <property type="entry name" value="Zinc_finger_PHD-type_CS"/>
</dbReference>
<dbReference type="InterPro" id="IPR019787">
    <property type="entry name" value="Znf_PHD-finger"/>
</dbReference>